<organism evidence="3">
    <name type="scientific">mine drainage metagenome</name>
    <dbReference type="NCBI Taxonomy" id="410659"/>
    <lineage>
        <taxon>unclassified sequences</taxon>
        <taxon>metagenomes</taxon>
        <taxon>ecological metagenomes</taxon>
    </lineage>
</organism>
<keyword evidence="3" id="KW-0808">Transferase</keyword>
<dbReference type="Pfam" id="PF13477">
    <property type="entry name" value="Glyco_trans_4_2"/>
    <property type="match status" value="1"/>
</dbReference>
<dbReference type="EMBL" id="MLJW01000040">
    <property type="protein sequence ID" value="OIR07011.1"/>
    <property type="molecule type" value="Genomic_DNA"/>
</dbReference>
<dbReference type="Pfam" id="PF00534">
    <property type="entry name" value="Glycos_transf_1"/>
    <property type="match status" value="1"/>
</dbReference>
<feature type="domain" description="Glycosyltransferase subfamily 4-like N-terminal" evidence="2">
    <location>
        <begin position="2"/>
        <end position="134"/>
    </location>
</feature>
<gene>
    <name evidence="3" type="primary">pimB_4</name>
    <name evidence="3" type="ORF">GALL_109180</name>
</gene>
<dbReference type="SUPFAM" id="SSF53756">
    <property type="entry name" value="UDP-Glycosyltransferase/glycogen phosphorylase"/>
    <property type="match status" value="1"/>
</dbReference>
<keyword evidence="3" id="KW-0328">Glycosyltransferase</keyword>
<dbReference type="InterPro" id="IPR001296">
    <property type="entry name" value="Glyco_trans_1"/>
</dbReference>
<dbReference type="InterPro" id="IPR028098">
    <property type="entry name" value="Glyco_trans_4-like_N"/>
</dbReference>
<evidence type="ECO:0000259" key="1">
    <source>
        <dbReference type="Pfam" id="PF00534"/>
    </source>
</evidence>
<feature type="domain" description="Glycosyl transferase family 1" evidence="1">
    <location>
        <begin position="164"/>
        <end position="328"/>
    </location>
</feature>
<dbReference type="Gene3D" id="3.40.50.2000">
    <property type="entry name" value="Glycogen Phosphorylase B"/>
    <property type="match status" value="2"/>
</dbReference>
<dbReference type="AlphaFoldDB" id="A0A1J5SGH7"/>
<evidence type="ECO:0000259" key="2">
    <source>
        <dbReference type="Pfam" id="PF13477"/>
    </source>
</evidence>
<protein>
    <submittedName>
        <fullName evidence="3">GDP-mannose-dependent alpha-(1-6)-phosphatidylinositol monomannoside mannosyltransferase</fullName>
        <ecNumber evidence="3">2.4.1.57</ecNumber>
    </submittedName>
</protein>
<comment type="caution">
    <text evidence="3">The sequence shown here is derived from an EMBL/GenBank/DDBJ whole genome shotgun (WGS) entry which is preliminary data.</text>
</comment>
<evidence type="ECO:0000313" key="3">
    <source>
        <dbReference type="EMBL" id="OIR07011.1"/>
    </source>
</evidence>
<dbReference type="GO" id="GO:0016757">
    <property type="term" value="F:glycosyltransferase activity"/>
    <property type="evidence" value="ECO:0007669"/>
    <property type="project" value="UniProtKB-KW"/>
</dbReference>
<proteinExistence type="predicted"/>
<dbReference type="EC" id="2.4.1.57" evidence="3"/>
<name>A0A1J5SGH7_9ZZZZ</name>
<sequence length="352" mass="39976">MKILILGSASSIHTTNWVQQLSTFQNVEIKLLSCHPITQKFPYSVHVKMLKYKPGIGYILNLIEVLYEIKNFSPDYLHSLYATGYGLLGTLCFFKSFLISVWGSDVLIFPEKSVIHKYFLKSILNRAISIGSTSICMRKKLMELEVKNDIYLTPFGIDIDKFCNANNRSNEVITIGTIKSLERVYGIDIMIKAFPQIKKMTTKSIRVLIYGNGSDIYYLKSLTKQLELTNEIHFMGAVAHENVPEILNSLNIFFSMSRSESFGVSTLEASACGLPVIVSDACGMLEVVDDNITGFIIKNNSQSSLIDKFITLIEDEKLRKKMGNAGRDFVIKNFESVRLKNNIYNFYHRFDV</sequence>
<reference evidence="3" key="1">
    <citation type="submission" date="2016-10" db="EMBL/GenBank/DDBJ databases">
        <title>Sequence of Gallionella enrichment culture.</title>
        <authorList>
            <person name="Poehlein A."/>
            <person name="Muehling M."/>
            <person name="Daniel R."/>
        </authorList>
    </citation>
    <scope>NUCLEOTIDE SEQUENCE</scope>
</reference>
<dbReference type="PANTHER" id="PTHR12526">
    <property type="entry name" value="GLYCOSYLTRANSFERASE"/>
    <property type="match status" value="1"/>
</dbReference>
<accession>A0A1J5SGH7</accession>